<dbReference type="RefSeq" id="WP_187254857.1">
    <property type="nucleotide sequence ID" value="NZ_JBHULF010000006.1"/>
</dbReference>
<accession>A0ABR7M3A0</accession>
<protein>
    <recommendedName>
        <fullName evidence="4">GYF domain-containing protein</fullName>
    </recommendedName>
</protein>
<organism evidence="2 3">
    <name type="scientific">Flavihumibacter stibioxidans</name>
    <dbReference type="NCBI Taxonomy" id="1834163"/>
    <lineage>
        <taxon>Bacteria</taxon>
        <taxon>Pseudomonadati</taxon>
        <taxon>Bacteroidota</taxon>
        <taxon>Chitinophagia</taxon>
        <taxon>Chitinophagales</taxon>
        <taxon>Chitinophagaceae</taxon>
        <taxon>Flavihumibacter</taxon>
    </lineage>
</organism>
<comment type="caution">
    <text evidence="2">The sequence shown here is derived from an EMBL/GenBank/DDBJ whole genome shotgun (WGS) entry which is preliminary data.</text>
</comment>
<name>A0ABR7M3A0_9BACT</name>
<evidence type="ECO:0008006" key="4">
    <source>
        <dbReference type="Google" id="ProtNLM"/>
    </source>
</evidence>
<reference evidence="2 3" key="1">
    <citation type="submission" date="2016-07" db="EMBL/GenBank/DDBJ databases">
        <title>Genome analysis of Flavihumibacter stibioxidans YS-17.</title>
        <authorList>
            <person name="Shi K."/>
            <person name="Han Y."/>
            <person name="Wang G."/>
        </authorList>
    </citation>
    <scope>NUCLEOTIDE SEQUENCE [LARGE SCALE GENOMIC DNA]</scope>
    <source>
        <strain evidence="2 3">YS-17</strain>
    </source>
</reference>
<dbReference type="EMBL" id="MBUA01000001">
    <property type="protein sequence ID" value="MBC6489496.1"/>
    <property type="molecule type" value="Genomic_DNA"/>
</dbReference>
<keyword evidence="1" id="KW-0472">Membrane</keyword>
<feature type="transmembrane region" description="Helical" evidence="1">
    <location>
        <begin position="176"/>
        <end position="193"/>
    </location>
</feature>
<keyword evidence="1" id="KW-1133">Transmembrane helix</keyword>
<evidence type="ECO:0000313" key="2">
    <source>
        <dbReference type="EMBL" id="MBC6489496.1"/>
    </source>
</evidence>
<evidence type="ECO:0000256" key="1">
    <source>
        <dbReference type="SAM" id="Phobius"/>
    </source>
</evidence>
<proteinExistence type="predicted"/>
<dbReference type="Proteomes" id="UP000765802">
    <property type="component" value="Unassembled WGS sequence"/>
</dbReference>
<evidence type="ECO:0000313" key="3">
    <source>
        <dbReference type="Proteomes" id="UP000765802"/>
    </source>
</evidence>
<gene>
    <name evidence="2" type="ORF">BC349_00835</name>
</gene>
<keyword evidence="1" id="KW-0812">Transmembrane</keyword>
<sequence>MQQYRLLRSNKETGPYTWQDLKDLPLKAYDLVWVEGKSAAWRYPSEIEEFKSFAPAVTEDLYIQFHTPPSGRHQEENAPARVMSVTKTPQKKYVSVILPSPVDKPVENKAPATVSDFNGWSGILKEPRAGSENIISTETISRSGKITDTLATVAAVDTVLPITAESSPLPEKYNRYYIALAVLILLAVGIYFGRNEIPLLNRYSDNGGSREQNMVILTGNESPANDEDVEWRKKVPELKSNPALDFAALKRYVSVQSGEFSVGFFGGISNLELRVTNTGKTTLDNIVIAVDFLKKDKSVTHTEMVTIKSLRANRTITETVSGNRQGIAIRTRIISINGLNAP</sequence>
<keyword evidence="3" id="KW-1185">Reference proteome</keyword>